<dbReference type="SUPFAM" id="SSF51735">
    <property type="entry name" value="NAD(P)-binding Rossmann-fold domains"/>
    <property type="match status" value="1"/>
</dbReference>
<dbReference type="InterPro" id="IPR036291">
    <property type="entry name" value="NAD(P)-bd_dom_sf"/>
</dbReference>
<evidence type="ECO:0000256" key="7">
    <source>
        <dbReference type="ARBA" id="ARBA00023239"/>
    </source>
</evidence>
<feature type="domain" description="NAD(P)-binding" evidence="9">
    <location>
        <begin position="7"/>
        <end position="305"/>
    </location>
</feature>
<evidence type="ECO:0000256" key="4">
    <source>
        <dbReference type="ARBA" id="ARBA00011990"/>
    </source>
</evidence>
<dbReference type="STRING" id="220714.SAMN05660469_0076"/>
<dbReference type="AlphaFoldDB" id="A0A3F3GQ80"/>
<name>A0A3F3GQ80_9LACO</name>
<evidence type="ECO:0000256" key="3">
    <source>
        <dbReference type="ARBA" id="ARBA00008178"/>
    </source>
</evidence>
<dbReference type="Pfam" id="PF16363">
    <property type="entry name" value="GDP_Man_Dehyd"/>
    <property type="match status" value="1"/>
</dbReference>
<keyword evidence="6" id="KW-0520">NAD</keyword>
<dbReference type="OrthoDB" id="9811743at2"/>
<dbReference type="CDD" id="cd05246">
    <property type="entry name" value="dTDP_GD_SDR_e"/>
    <property type="match status" value="1"/>
</dbReference>
<organism evidence="10 11">
    <name type="scientific">Fructobacillus pseudoficulneus</name>
    <dbReference type="NCBI Taxonomy" id="220714"/>
    <lineage>
        <taxon>Bacteria</taxon>
        <taxon>Bacillati</taxon>
        <taxon>Bacillota</taxon>
        <taxon>Bacilli</taxon>
        <taxon>Lactobacillales</taxon>
        <taxon>Lactobacillaceae</taxon>
        <taxon>Fructobacillus</taxon>
    </lineage>
</organism>
<dbReference type="EMBL" id="DF968063">
    <property type="protein sequence ID" value="GAP02126.1"/>
    <property type="molecule type" value="Genomic_DNA"/>
</dbReference>
<comment type="cofactor">
    <cofactor evidence="2 8">
        <name>NAD(+)</name>
        <dbReference type="ChEBI" id="CHEBI:57540"/>
    </cofactor>
</comment>
<keyword evidence="7 8" id="KW-0456">Lyase</keyword>
<dbReference type="Gene3D" id="3.90.25.10">
    <property type="entry name" value="UDP-galactose 4-epimerase, domain 1"/>
    <property type="match status" value="1"/>
</dbReference>
<evidence type="ECO:0000256" key="8">
    <source>
        <dbReference type="RuleBase" id="RU004473"/>
    </source>
</evidence>
<comment type="similarity">
    <text evidence="3 8">Belongs to the NAD(P)-dependent epimerase/dehydratase family. dTDP-glucose dehydratase subfamily.</text>
</comment>
<dbReference type="InterPro" id="IPR016040">
    <property type="entry name" value="NAD(P)-bd_dom"/>
</dbReference>
<dbReference type="PANTHER" id="PTHR43000">
    <property type="entry name" value="DTDP-D-GLUCOSE 4,6-DEHYDRATASE-RELATED"/>
    <property type="match status" value="1"/>
</dbReference>
<sequence length="340" mass="38124">MHYQKILVTGGAGFIGSNFVREVLQKEQQVQITVLDKMTYAANPANLAGLPSDRFRLVVGDICDADLVDQLISQSDAVINFAAESHNDRSLANPTPFLSTNIIGTYTLLEAVRQYQVRYHHVSTDEVYGDLPIESNEQFTEQSAYQPSSPYSATKASSDLLVKAWVRSFGINATISNSSNNYGPYQHVEKLIPRTITNILAGQRPKVYGSGQQVRDWLHVADHVRGLIAALERGQAGQTYLFGANTERNNQSVIEEILRQMGHPTDWLDHVADRPGHDQRYALNAERTKQELGWTPIMTDFSAGLAETISWYRSHSDWWASSKKVTETKYQSKFQSADNQ</sequence>
<protein>
    <recommendedName>
        <fullName evidence="5 8">dTDP-glucose 4,6-dehydratase</fullName>
        <ecNumber evidence="4 8">4.2.1.46</ecNumber>
    </recommendedName>
</protein>
<keyword evidence="11" id="KW-1185">Reference proteome</keyword>
<dbReference type="Proteomes" id="UP000061227">
    <property type="component" value="Unassembled WGS sequence"/>
</dbReference>
<evidence type="ECO:0000256" key="6">
    <source>
        <dbReference type="ARBA" id="ARBA00023027"/>
    </source>
</evidence>
<dbReference type="NCBIfam" id="TIGR01181">
    <property type="entry name" value="dTDP_gluc_dehyt"/>
    <property type="match status" value="1"/>
</dbReference>
<dbReference type="GO" id="GO:0009225">
    <property type="term" value="P:nucleotide-sugar metabolic process"/>
    <property type="evidence" value="ECO:0007669"/>
    <property type="project" value="InterPro"/>
</dbReference>
<evidence type="ECO:0000256" key="1">
    <source>
        <dbReference type="ARBA" id="ARBA00001539"/>
    </source>
</evidence>
<accession>A0A3F3GQ80</accession>
<evidence type="ECO:0000313" key="11">
    <source>
        <dbReference type="Proteomes" id="UP000061227"/>
    </source>
</evidence>
<dbReference type="GO" id="GO:0008460">
    <property type="term" value="F:dTDP-glucose 4,6-dehydratase activity"/>
    <property type="evidence" value="ECO:0007669"/>
    <property type="project" value="UniProtKB-EC"/>
</dbReference>
<evidence type="ECO:0000256" key="2">
    <source>
        <dbReference type="ARBA" id="ARBA00001911"/>
    </source>
</evidence>
<dbReference type="InterPro" id="IPR005888">
    <property type="entry name" value="dTDP_Gluc_deHydtase"/>
</dbReference>
<dbReference type="RefSeq" id="WP_059375063.1">
    <property type="nucleotide sequence ID" value="NZ_DF968063.1"/>
</dbReference>
<comment type="catalytic activity">
    <reaction evidence="1 8">
        <text>dTDP-alpha-D-glucose = dTDP-4-dehydro-6-deoxy-alpha-D-glucose + H2O</text>
        <dbReference type="Rhea" id="RHEA:17221"/>
        <dbReference type="ChEBI" id="CHEBI:15377"/>
        <dbReference type="ChEBI" id="CHEBI:57477"/>
        <dbReference type="ChEBI" id="CHEBI:57649"/>
        <dbReference type="EC" id="4.2.1.46"/>
    </reaction>
</comment>
<proteinExistence type="inferred from homology"/>
<evidence type="ECO:0000313" key="10">
    <source>
        <dbReference type="EMBL" id="GAP02126.1"/>
    </source>
</evidence>
<evidence type="ECO:0000256" key="5">
    <source>
        <dbReference type="ARBA" id="ARBA00016977"/>
    </source>
</evidence>
<evidence type="ECO:0000259" key="9">
    <source>
        <dbReference type="Pfam" id="PF16363"/>
    </source>
</evidence>
<dbReference type="EC" id="4.2.1.46" evidence="4 8"/>
<reference evidence="10 11" key="1">
    <citation type="journal article" date="2015" name="BMC Genomics">
        <title>Comparative genomics of Fructobacillus spp. and Leuconostoc spp. reveals niche-specific evolution of Fructobacillus spp.</title>
        <authorList>
            <person name="Endo A."/>
            <person name="Tanizawa Y."/>
            <person name="Tanaka N."/>
            <person name="Maeno S."/>
            <person name="Kumar H."/>
            <person name="Shiwa Y."/>
            <person name="Okada S."/>
            <person name="Yoshikawa H."/>
            <person name="Dicks L."/>
            <person name="Nakagawa J."/>
            <person name="Arita M."/>
        </authorList>
    </citation>
    <scope>NUCLEOTIDE SEQUENCE [LARGE SCALE GENOMIC DNA]</scope>
    <source>
        <strain evidence="10 11">DSM 15468</strain>
    </source>
</reference>
<gene>
    <name evidence="10" type="ORF">FPFC_010040</name>
</gene>
<dbReference type="Gene3D" id="3.40.50.720">
    <property type="entry name" value="NAD(P)-binding Rossmann-like Domain"/>
    <property type="match status" value="1"/>
</dbReference>